<dbReference type="GO" id="GO:0046677">
    <property type="term" value="P:response to antibiotic"/>
    <property type="evidence" value="ECO:0007669"/>
    <property type="project" value="InterPro"/>
</dbReference>
<dbReference type="PANTHER" id="PTHR35333">
    <property type="entry name" value="BETA-LACTAMASE"/>
    <property type="match status" value="1"/>
</dbReference>
<evidence type="ECO:0000256" key="1">
    <source>
        <dbReference type="ARBA" id="ARBA00001526"/>
    </source>
</evidence>
<dbReference type="AlphaFoldDB" id="A0A556AE57"/>
<dbReference type="SUPFAM" id="SSF56601">
    <property type="entry name" value="beta-lactamase/transpeptidase-like"/>
    <property type="match status" value="1"/>
</dbReference>
<dbReference type="PANTHER" id="PTHR35333:SF4">
    <property type="entry name" value="SLR0121 PROTEIN"/>
    <property type="match status" value="1"/>
</dbReference>
<comment type="caution">
    <text evidence="4">The sequence shown here is derived from an EMBL/GenBank/DDBJ whole genome shotgun (WGS) entry which is preliminary data.</text>
</comment>
<dbReference type="InterPro" id="IPR000871">
    <property type="entry name" value="Beta-lactam_class-A"/>
</dbReference>
<dbReference type="Pfam" id="PF13354">
    <property type="entry name" value="Beta-lactamase2"/>
    <property type="match status" value="1"/>
</dbReference>
<evidence type="ECO:0000259" key="3">
    <source>
        <dbReference type="Pfam" id="PF13354"/>
    </source>
</evidence>
<feature type="signal peptide" evidence="2">
    <location>
        <begin position="1"/>
        <end position="21"/>
    </location>
</feature>
<protein>
    <submittedName>
        <fullName evidence="4">Serine hydrolase</fullName>
    </submittedName>
</protein>
<accession>A0A556AE57</accession>
<dbReference type="EMBL" id="VLTJ01000037">
    <property type="protein sequence ID" value="TSH91174.1"/>
    <property type="molecule type" value="Genomic_DNA"/>
</dbReference>
<name>A0A556AE57_9BURK</name>
<evidence type="ECO:0000313" key="4">
    <source>
        <dbReference type="EMBL" id="TSH91174.1"/>
    </source>
</evidence>
<dbReference type="InterPro" id="IPR045155">
    <property type="entry name" value="Beta-lactam_cat"/>
</dbReference>
<reference evidence="4 5" key="1">
    <citation type="submission" date="2019-07" db="EMBL/GenBank/DDBJ databases">
        <title>Qingshengfaniella alkalisoli gen. nov., sp. nov., isolated from saline soil.</title>
        <authorList>
            <person name="Xu L."/>
            <person name="Huang X.-X."/>
            <person name="Sun J.-Q."/>
        </authorList>
    </citation>
    <scope>NUCLEOTIDE SEQUENCE [LARGE SCALE GENOMIC DNA]</scope>
    <source>
        <strain evidence="4 5">DSM 27279</strain>
    </source>
</reference>
<keyword evidence="2" id="KW-0732">Signal</keyword>
<proteinExistence type="predicted"/>
<dbReference type="Proteomes" id="UP000318405">
    <property type="component" value="Unassembled WGS sequence"/>
</dbReference>
<dbReference type="InterPro" id="IPR012338">
    <property type="entry name" value="Beta-lactam/transpept-like"/>
</dbReference>
<dbReference type="Gene3D" id="3.40.710.10">
    <property type="entry name" value="DD-peptidase/beta-lactamase superfamily"/>
    <property type="match status" value="1"/>
</dbReference>
<keyword evidence="5" id="KW-1185">Reference proteome</keyword>
<feature type="chain" id="PRO_5022047691" evidence="2">
    <location>
        <begin position="22"/>
        <end position="349"/>
    </location>
</feature>
<sequence length="349" mass="38025">MRQAVFAALIGFCLCLTPAAAALPDWPHRLAKALDAIDAHGAAQVGVYVLDLQDGVAVSRQADERWYLASMVKVPVAAAVLQGVARGDFSLASELTLRPEDYVDGAGRTNRYAPGQALSVQFLMEQMLIHSDNTASDMLIRLVGIDRVNALVHELWPAGVGRITTLADVRRAIYSEITPEARQLAGRDFLRIRAQPTDDARLGEMFRILELLPVANMPTLNQAYANYYATGLNAGRLDAFGRMFAVLEDPAFLPPAQRRWLLEIMAQVRTGDRRIKAGLPADVVFAHKTGTQRARFCDGGIARHVKDASRALVIVACVAGDGSLQRSERVLRDVGSAVADSGYFSERGR</sequence>
<gene>
    <name evidence="4" type="ORF">FOZ76_18650</name>
</gene>
<dbReference type="GO" id="GO:0008800">
    <property type="term" value="F:beta-lactamase activity"/>
    <property type="evidence" value="ECO:0007669"/>
    <property type="project" value="UniProtKB-EC"/>
</dbReference>
<keyword evidence="4" id="KW-0378">Hydrolase</keyword>
<evidence type="ECO:0000313" key="5">
    <source>
        <dbReference type="Proteomes" id="UP000318405"/>
    </source>
</evidence>
<dbReference type="GO" id="GO:0030655">
    <property type="term" value="P:beta-lactam antibiotic catabolic process"/>
    <property type="evidence" value="ECO:0007669"/>
    <property type="project" value="InterPro"/>
</dbReference>
<organism evidence="4 5">
    <name type="scientific">Verticiella sediminum</name>
    <dbReference type="NCBI Taxonomy" id="1247510"/>
    <lineage>
        <taxon>Bacteria</taxon>
        <taxon>Pseudomonadati</taxon>
        <taxon>Pseudomonadota</taxon>
        <taxon>Betaproteobacteria</taxon>
        <taxon>Burkholderiales</taxon>
        <taxon>Alcaligenaceae</taxon>
        <taxon>Verticiella</taxon>
    </lineage>
</organism>
<evidence type="ECO:0000256" key="2">
    <source>
        <dbReference type="SAM" id="SignalP"/>
    </source>
</evidence>
<dbReference type="OrthoDB" id="9784149at2"/>
<comment type="catalytic activity">
    <reaction evidence="1">
        <text>a beta-lactam + H2O = a substituted beta-amino acid</text>
        <dbReference type="Rhea" id="RHEA:20401"/>
        <dbReference type="ChEBI" id="CHEBI:15377"/>
        <dbReference type="ChEBI" id="CHEBI:35627"/>
        <dbReference type="ChEBI" id="CHEBI:140347"/>
        <dbReference type="EC" id="3.5.2.6"/>
    </reaction>
</comment>
<feature type="domain" description="Beta-lactamase class A catalytic" evidence="3">
    <location>
        <begin position="46"/>
        <end position="315"/>
    </location>
</feature>